<evidence type="ECO:0000256" key="1">
    <source>
        <dbReference type="SAM" id="MobiDB-lite"/>
    </source>
</evidence>
<feature type="region of interest" description="Disordered" evidence="1">
    <location>
        <begin position="1"/>
        <end position="41"/>
    </location>
</feature>
<dbReference type="Proteomes" id="UP001208771">
    <property type="component" value="Unassembled WGS sequence"/>
</dbReference>
<gene>
    <name evidence="2" type="ORF">NOF55_08345</name>
</gene>
<sequence length="58" mass="6199">MKMAKTAAISAPSIRPGASDMKNTTLTEMKPRIGTDWRMPSSGISTCSARRIFAAQVA</sequence>
<evidence type="ECO:0000313" key="2">
    <source>
        <dbReference type="EMBL" id="MCX8997115.1"/>
    </source>
</evidence>
<dbReference type="AlphaFoldDB" id="A0AAE3SUD7"/>
<keyword evidence="3" id="KW-1185">Reference proteome</keyword>
<dbReference type="EMBL" id="JANFPI010000002">
    <property type="protein sequence ID" value="MCX8997115.1"/>
    <property type="molecule type" value="Genomic_DNA"/>
</dbReference>
<proteinExistence type="predicted"/>
<accession>A0AAE3SUD7</accession>
<reference evidence="2" key="1">
    <citation type="submission" date="2022-07" db="EMBL/GenBank/DDBJ databases">
        <title>Ectorhizobium quercum gen.nov., sp. nov.</title>
        <authorList>
            <person name="Ma T."/>
            <person name="Li Y."/>
        </authorList>
    </citation>
    <scope>NUCLEOTIDE SEQUENCE</scope>
    <source>
        <strain evidence="2">BDR2-2</strain>
    </source>
</reference>
<name>A0AAE3SUD7_9HYPH</name>
<comment type="caution">
    <text evidence="2">The sequence shown here is derived from an EMBL/GenBank/DDBJ whole genome shotgun (WGS) entry which is preliminary data.</text>
</comment>
<protein>
    <submittedName>
        <fullName evidence="2">Uncharacterized protein</fullName>
    </submittedName>
</protein>
<organism evidence="2 3">
    <name type="scientific">Ectorhizobium quercum</name>
    <dbReference type="NCBI Taxonomy" id="2965071"/>
    <lineage>
        <taxon>Bacteria</taxon>
        <taxon>Pseudomonadati</taxon>
        <taxon>Pseudomonadota</taxon>
        <taxon>Alphaproteobacteria</taxon>
        <taxon>Hyphomicrobiales</taxon>
        <taxon>Rhizobiaceae</taxon>
        <taxon>Ectorhizobium</taxon>
    </lineage>
</organism>
<evidence type="ECO:0000313" key="3">
    <source>
        <dbReference type="Proteomes" id="UP001208771"/>
    </source>
</evidence>